<dbReference type="OrthoDB" id="10249612at2759"/>
<dbReference type="EMBL" id="HE650831">
    <property type="protein sequence ID" value="CCF60585.1"/>
    <property type="molecule type" value="Genomic_DNA"/>
</dbReference>
<dbReference type="GO" id="GO:0006742">
    <property type="term" value="P:NADP+ catabolic process"/>
    <property type="evidence" value="ECO:0007669"/>
    <property type="project" value="TreeGrafter"/>
</dbReference>
<keyword evidence="12" id="KW-1185">Reference proteome</keyword>
<dbReference type="STRING" id="1071382.H2B1T5"/>
<evidence type="ECO:0000256" key="2">
    <source>
        <dbReference type="ARBA" id="ARBA00001947"/>
    </source>
</evidence>
<dbReference type="Proteomes" id="UP000005220">
    <property type="component" value="Chromosome 11"/>
</dbReference>
<dbReference type="InterPro" id="IPR020084">
    <property type="entry name" value="NUDIX_hydrolase_CS"/>
</dbReference>
<dbReference type="KEGG" id="kaf:KAFR_0K02300"/>
<dbReference type="InterPro" id="IPR000086">
    <property type="entry name" value="NUDIX_hydrolase_dom"/>
</dbReference>
<comment type="cofactor">
    <cofactor evidence="1">
        <name>Mg(2+)</name>
        <dbReference type="ChEBI" id="CHEBI:18420"/>
    </cofactor>
</comment>
<comment type="similarity">
    <text evidence="3">Belongs to the Nudix hydrolase family. NudC subfamily.</text>
</comment>
<dbReference type="eggNOG" id="KOG3084">
    <property type="taxonomic scope" value="Eukaryota"/>
</dbReference>
<reference evidence="11 12" key="1">
    <citation type="journal article" date="2011" name="Proc. Natl. Acad. Sci. U.S.A.">
        <title>Evolutionary erosion of yeast sex chromosomes by mating-type switching accidents.</title>
        <authorList>
            <person name="Gordon J.L."/>
            <person name="Armisen D."/>
            <person name="Proux-Wera E."/>
            <person name="Oheigeartaigh S.S."/>
            <person name="Byrne K.P."/>
            <person name="Wolfe K.H."/>
        </authorList>
    </citation>
    <scope>NUCLEOTIDE SEQUENCE [LARGE SCALE GENOMIC DNA]</scope>
    <source>
        <strain evidence="12">ATCC 22294 / BCRC 22015 / CBS 2517 / CECT 1963 / NBRC 1671 / NRRL Y-8276</strain>
    </source>
</reference>
<dbReference type="GO" id="GO:0005829">
    <property type="term" value="C:cytosol"/>
    <property type="evidence" value="ECO:0007669"/>
    <property type="project" value="TreeGrafter"/>
</dbReference>
<evidence type="ECO:0000256" key="5">
    <source>
        <dbReference type="ARBA" id="ARBA00022723"/>
    </source>
</evidence>
<evidence type="ECO:0000259" key="10">
    <source>
        <dbReference type="PROSITE" id="PS51462"/>
    </source>
</evidence>
<keyword evidence="8" id="KW-0520">NAD</keyword>
<evidence type="ECO:0000256" key="3">
    <source>
        <dbReference type="ARBA" id="ARBA00009595"/>
    </source>
</evidence>
<dbReference type="RefSeq" id="XP_003959720.1">
    <property type="nucleotide sequence ID" value="XM_003959671.1"/>
</dbReference>
<dbReference type="SUPFAM" id="SSF55811">
    <property type="entry name" value="Nudix"/>
    <property type="match status" value="1"/>
</dbReference>
<dbReference type="AlphaFoldDB" id="H2B1T5"/>
<dbReference type="Gene3D" id="3.90.79.10">
    <property type="entry name" value="Nucleoside Triphosphate Pyrophosphohydrolase"/>
    <property type="match status" value="1"/>
</dbReference>
<dbReference type="InterPro" id="IPR015797">
    <property type="entry name" value="NUDIX_hydrolase-like_dom_sf"/>
</dbReference>
<dbReference type="InterPro" id="IPR050241">
    <property type="entry name" value="NAD-cap_RNA_hydrolase_NudC"/>
</dbReference>
<evidence type="ECO:0000313" key="12">
    <source>
        <dbReference type="Proteomes" id="UP000005220"/>
    </source>
</evidence>
<dbReference type="GO" id="GO:0005777">
    <property type="term" value="C:peroxisome"/>
    <property type="evidence" value="ECO:0007669"/>
    <property type="project" value="EnsemblFungi"/>
</dbReference>
<evidence type="ECO:0000313" key="11">
    <source>
        <dbReference type="EMBL" id="CCF60585.1"/>
    </source>
</evidence>
<dbReference type="GO" id="GO:0000210">
    <property type="term" value="F:NAD+ diphosphatase activity"/>
    <property type="evidence" value="ECO:0007669"/>
    <property type="project" value="EnsemblFungi"/>
</dbReference>
<accession>H2B1T5</accession>
<dbReference type="PROSITE" id="PS00893">
    <property type="entry name" value="NUDIX_BOX"/>
    <property type="match status" value="1"/>
</dbReference>
<comment type="cofactor">
    <cofactor evidence="2">
        <name>Zn(2+)</name>
        <dbReference type="ChEBI" id="CHEBI:29105"/>
    </cofactor>
</comment>
<evidence type="ECO:0000256" key="1">
    <source>
        <dbReference type="ARBA" id="ARBA00001946"/>
    </source>
</evidence>
<keyword evidence="5" id="KW-0479">Metal-binding</keyword>
<comment type="catalytic activity">
    <reaction evidence="9">
        <text>a 5'-end NAD(+)-phospho-ribonucleoside in mRNA + H2O = a 5'-end phospho-adenosine-phospho-ribonucleoside in mRNA + beta-nicotinamide D-ribonucleotide + 2 H(+)</text>
        <dbReference type="Rhea" id="RHEA:60876"/>
        <dbReference type="Rhea" id="RHEA-COMP:15698"/>
        <dbReference type="Rhea" id="RHEA-COMP:15719"/>
        <dbReference type="ChEBI" id="CHEBI:14649"/>
        <dbReference type="ChEBI" id="CHEBI:15377"/>
        <dbReference type="ChEBI" id="CHEBI:15378"/>
        <dbReference type="ChEBI" id="CHEBI:144029"/>
        <dbReference type="ChEBI" id="CHEBI:144051"/>
    </reaction>
    <physiologicalReaction direction="left-to-right" evidence="9">
        <dbReference type="Rhea" id="RHEA:60877"/>
    </physiologicalReaction>
</comment>
<dbReference type="InParanoid" id="H2B1T5"/>
<keyword evidence="6" id="KW-0378">Hydrolase</keyword>
<evidence type="ECO:0000256" key="9">
    <source>
        <dbReference type="ARBA" id="ARBA00023679"/>
    </source>
</evidence>
<dbReference type="PANTHER" id="PTHR42904:SF6">
    <property type="entry name" value="NAD-CAPPED RNA HYDROLASE NUDT12"/>
    <property type="match status" value="1"/>
</dbReference>
<proteinExistence type="inferred from homology"/>
<dbReference type="CDD" id="cd03429">
    <property type="entry name" value="NUDIX_NADH_pyrophosphatase_Nudt13"/>
    <property type="match status" value="1"/>
</dbReference>
<dbReference type="PROSITE" id="PS51462">
    <property type="entry name" value="NUDIX"/>
    <property type="match status" value="1"/>
</dbReference>
<dbReference type="GO" id="GO:0110155">
    <property type="term" value="P:NAD-cap decapping"/>
    <property type="evidence" value="ECO:0007669"/>
    <property type="project" value="EnsemblFungi"/>
</dbReference>
<dbReference type="InterPro" id="IPR049734">
    <property type="entry name" value="NudC-like_C"/>
</dbReference>
<dbReference type="HOGENOM" id="CLU_037162_0_2_1"/>
<evidence type="ECO:0000256" key="7">
    <source>
        <dbReference type="ARBA" id="ARBA00022842"/>
    </source>
</evidence>
<dbReference type="Gene3D" id="3.90.79.20">
    <property type="match status" value="1"/>
</dbReference>
<evidence type="ECO:0000256" key="4">
    <source>
        <dbReference type="ARBA" id="ARBA00012381"/>
    </source>
</evidence>
<dbReference type="GO" id="GO:0046872">
    <property type="term" value="F:metal ion binding"/>
    <property type="evidence" value="ECO:0007669"/>
    <property type="project" value="UniProtKB-KW"/>
</dbReference>
<dbReference type="EC" id="3.6.1.22" evidence="4"/>
<sequence length="368" mass="41864">MKPGETFFGNSNIVNRVSFLRNDEDFIRSTLTHDSTTIIIFSKGEAFLTSDASSLSTLTLGTCSPLKEIFAHHATILNKPESRAKLTKYNLVFLGLFNDSKFTYSKKDQIYQGTPYYAIDFTSTVPDFIDASTLNPISMTEIFQIGNDEASLYSHAKMYIDWHNKFNFCPNCRAFLYPVDGGTKFRCGNPDKDVVCNVRDARVNNVCFPRTDPVVIVILTNATRDKICLVRTKRRVHNKYIMYSNVAGFMEPSETIESACTREIWEETGIRCDEVKIILSQPWPYPANLMIGCIGVVDFNNQDEVINLNHDDELMDAQWFDTTDVIKAIDNYTSGFFMAFKDDIYLPGNTAVAFQLLSYVCNEYKRAI</sequence>
<dbReference type="GO" id="GO:0035529">
    <property type="term" value="F:NADH pyrophosphatase activity"/>
    <property type="evidence" value="ECO:0007669"/>
    <property type="project" value="TreeGrafter"/>
</dbReference>
<dbReference type="FunCoup" id="H2B1T5">
    <property type="interactions" value="115"/>
</dbReference>
<name>H2B1T5_KAZAF</name>
<evidence type="ECO:0000256" key="8">
    <source>
        <dbReference type="ARBA" id="ARBA00023027"/>
    </source>
</evidence>
<keyword evidence="7" id="KW-0460">Magnesium</keyword>
<dbReference type="Pfam" id="PF00293">
    <property type="entry name" value="NUDIX"/>
    <property type="match status" value="1"/>
</dbReference>
<dbReference type="GeneID" id="13886815"/>
<evidence type="ECO:0000256" key="6">
    <source>
        <dbReference type="ARBA" id="ARBA00022801"/>
    </source>
</evidence>
<dbReference type="GO" id="GO:0019677">
    <property type="term" value="P:NAD+ catabolic process"/>
    <property type="evidence" value="ECO:0007669"/>
    <property type="project" value="TreeGrafter"/>
</dbReference>
<feature type="domain" description="Nudix hydrolase" evidence="10">
    <location>
        <begin position="209"/>
        <end position="342"/>
    </location>
</feature>
<gene>
    <name evidence="11" type="primary">KAFR0K02300</name>
    <name evidence="11" type="ORF">KAFR_0K02300</name>
</gene>
<dbReference type="PANTHER" id="PTHR42904">
    <property type="entry name" value="NUDIX HYDROLASE, NUDC SUBFAMILY"/>
    <property type="match status" value="1"/>
</dbReference>
<protein>
    <recommendedName>
        <fullName evidence="4">NAD(+) diphosphatase</fullName>
        <ecNumber evidence="4">3.6.1.22</ecNumber>
    </recommendedName>
</protein>
<organism evidence="11 12">
    <name type="scientific">Kazachstania africana (strain ATCC 22294 / BCRC 22015 / CBS 2517 / CECT 1963 / NBRC 1671 / NRRL Y-8276)</name>
    <name type="common">Yeast</name>
    <name type="synonym">Kluyveromyces africanus</name>
    <dbReference type="NCBI Taxonomy" id="1071382"/>
    <lineage>
        <taxon>Eukaryota</taxon>
        <taxon>Fungi</taxon>
        <taxon>Dikarya</taxon>
        <taxon>Ascomycota</taxon>
        <taxon>Saccharomycotina</taxon>
        <taxon>Saccharomycetes</taxon>
        <taxon>Saccharomycetales</taxon>
        <taxon>Saccharomycetaceae</taxon>
        <taxon>Kazachstania</taxon>
    </lineage>
</organism>